<dbReference type="STRING" id="883.DvMF_0750"/>
<accession>B8DL04</accession>
<dbReference type="Pfam" id="PF10076">
    <property type="entry name" value="Phage_Mu_Gp48"/>
    <property type="match status" value="1"/>
</dbReference>
<evidence type="ECO:0008006" key="2">
    <source>
        <dbReference type="Google" id="ProtNLM"/>
    </source>
</evidence>
<organism evidence="1">
    <name type="scientific">Nitratidesulfovibrio vulgaris (strain DSM 19637 / Miyazaki F)</name>
    <name type="common">Desulfovibrio vulgaris</name>
    <dbReference type="NCBI Taxonomy" id="883"/>
    <lineage>
        <taxon>Bacteria</taxon>
        <taxon>Pseudomonadati</taxon>
        <taxon>Thermodesulfobacteriota</taxon>
        <taxon>Desulfovibrionia</taxon>
        <taxon>Desulfovibrionales</taxon>
        <taxon>Desulfovibrionaceae</taxon>
        <taxon>Nitratidesulfovibrio</taxon>
    </lineage>
</organism>
<dbReference type="OrthoDB" id="5460132at2"/>
<dbReference type="KEGG" id="dvm:DvMF_0750"/>
<sequence length="189" mass="20570">MTGHATLLRTLLPPASYDPNGTAIGAHLTAEGAALDAALASSVRAVLGINPFRATEWLEDWERVYGLPDPCARADRTLQERITALAIAVQERGGLSRGWYVRLGAMLGYTVTVREYQPFRAGRSRAGDALTNGDWQFAWAVASPAQTVHRFRAGRSAAGEPLAHWGDEILECVMRRLAPAHTKVLFVYG</sequence>
<proteinExistence type="predicted"/>
<dbReference type="EMBL" id="CP001197">
    <property type="protein sequence ID" value="ACL07707.1"/>
    <property type="molecule type" value="Genomic_DNA"/>
</dbReference>
<dbReference type="HOGENOM" id="CLU_114463_0_0_7"/>
<dbReference type="AlphaFoldDB" id="B8DL04"/>
<reference evidence="1" key="1">
    <citation type="submission" date="2008-10" db="EMBL/GenBank/DDBJ databases">
        <title>Complete sequence of Desulfovibrio vulgaris str. 'Miyazaki F'.</title>
        <authorList>
            <person name="Lucas S."/>
            <person name="Copeland A."/>
            <person name="Lapidus A."/>
            <person name="Glavina del Rio T."/>
            <person name="Dalin E."/>
            <person name="Tice H."/>
            <person name="Bruce D."/>
            <person name="Goodwin L."/>
            <person name="Pitluck S."/>
            <person name="Sims D."/>
            <person name="Brettin T."/>
            <person name="Detter J.C."/>
            <person name="Han C."/>
            <person name="Larimer F."/>
            <person name="Land M."/>
            <person name="Hauser L."/>
            <person name="Kyrpides N."/>
            <person name="Mikhailova N."/>
            <person name="Hazen T.C."/>
            <person name="Richardson P."/>
        </authorList>
    </citation>
    <scope>NUCLEOTIDE SEQUENCE</scope>
    <source>
        <strain evidence="1">Miyazaki F</strain>
    </source>
</reference>
<name>B8DL04_NITV9</name>
<protein>
    <recommendedName>
        <fullName evidence="2">Phage tail protein</fullName>
    </recommendedName>
</protein>
<evidence type="ECO:0000313" key="1">
    <source>
        <dbReference type="EMBL" id="ACL07707.1"/>
    </source>
</evidence>
<dbReference type="InterPro" id="IPR018755">
    <property type="entry name" value="Phage_Mu_Gp48"/>
</dbReference>
<gene>
    <name evidence="1" type="ordered locus">DvMF_0750</name>
</gene>
<dbReference type="eggNOG" id="COG3778">
    <property type="taxonomic scope" value="Bacteria"/>
</dbReference>